<evidence type="ECO:0000259" key="1">
    <source>
        <dbReference type="Pfam" id="PF09836"/>
    </source>
</evidence>
<dbReference type="InterPro" id="IPR044922">
    <property type="entry name" value="DUF2063_N_sf"/>
</dbReference>
<gene>
    <name evidence="2" type="ORF">M5G11_21075</name>
</gene>
<dbReference type="GO" id="GO:0003677">
    <property type="term" value="F:DNA binding"/>
    <property type="evidence" value="ECO:0007669"/>
    <property type="project" value="UniProtKB-KW"/>
</dbReference>
<sequence length="256" mass="28885">MRLTEWQCQVEAYLLGAEAAPAADLLDSLRGGPTLNAEDGMLIYYNAYRSRFKEVLREDYAVLLAWLGEDEFEQLLDDYLHSTRSDHFSLRWLGARLPAFIEQSGDGALAELAKVEWAFTLAFDAPQGEPLTLQDMATLPAEAWPALRLGLLPSVQWLNCRHNSMALWRTIKNEQDVPASAPLDNPAVCLIWRLDLVTRFRLLEPSEAWALDGMVHQGWTFAQLCEELGAFVEAPPVQAATWLKQWISEGLLQREG</sequence>
<dbReference type="Pfam" id="PF09836">
    <property type="entry name" value="DUF2063"/>
    <property type="match status" value="1"/>
</dbReference>
<dbReference type="RefSeq" id="WP_273908855.1">
    <property type="nucleotide sequence ID" value="NZ_JAMDGX010000002.1"/>
</dbReference>
<dbReference type="Proteomes" id="UP001148203">
    <property type="component" value="Unassembled WGS sequence"/>
</dbReference>
<evidence type="ECO:0000313" key="3">
    <source>
        <dbReference type="Proteomes" id="UP001148203"/>
    </source>
</evidence>
<keyword evidence="2" id="KW-0238">DNA-binding</keyword>
<protein>
    <submittedName>
        <fullName evidence="2">DNA-binding domain-containing protein</fullName>
    </submittedName>
</protein>
<dbReference type="InterPro" id="IPR018640">
    <property type="entry name" value="DUF2063"/>
</dbReference>
<proteinExistence type="predicted"/>
<reference evidence="2 3" key="1">
    <citation type="submission" date="2022-05" db="EMBL/GenBank/DDBJ databases">
        <title>Novel Pseudomonas spp. Isolated from a Rainbow Trout Aquaculture Facility.</title>
        <authorList>
            <person name="Testerman T."/>
            <person name="Graf J."/>
        </authorList>
    </citation>
    <scope>NUCLEOTIDE SEQUENCE [LARGE SCALE GENOMIC DNA]</scope>
    <source>
        <strain evidence="2 3">ID681</strain>
    </source>
</reference>
<keyword evidence="3" id="KW-1185">Reference proteome</keyword>
<feature type="domain" description="Putative DNA-binding" evidence="1">
    <location>
        <begin position="6"/>
        <end position="101"/>
    </location>
</feature>
<accession>A0ABT5NXV5</accession>
<evidence type="ECO:0000313" key="2">
    <source>
        <dbReference type="EMBL" id="MDD0993027.1"/>
    </source>
</evidence>
<dbReference type="EMBL" id="JAMDGY010000076">
    <property type="protein sequence ID" value="MDD0993027.1"/>
    <property type="molecule type" value="Genomic_DNA"/>
</dbReference>
<name>A0ABT5NXV5_9PSED</name>
<dbReference type="Gene3D" id="1.10.150.690">
    <property type="entry name" value="DUF2063"/>
    <property type="match status" value="1"/>
</dbReference>
<organism evidence="2 3">
    <name type="scientific">Pseudomonas fontis</name>
    <dbReference type="NCBI Taxonomy" id="2942633"/>
    <lineage>
        <taxon>Bacteria</taxon>
        <taxon>Pseudomonadati</taxon>
        <taxon>Pseudomonadota</taxon>
        <taxon>Gammaproteobacteria</taxon>
        <taxon>Pseudomonadales</taxon>
        <taxon>Pseudomonadaceae</taxon>
        <taxon>Pseudomonas</taxon>
    </lineage>
</organism>
<comment type="caution">
    <text evidence="2">The sequence shown here is derived from an EMBL/GenBank/DDBJ whole genome shotgun (WGS) entry which is preliminary data.</text>
</comment>